<evidence type="ECO:0000256" key="6">
    <source>
        <dbReference type="ARBA" id="ARBA00023136"/>
    </source>
</evidence>
<dbReference type="Proteomes" id="UP001149140">
    <property type="component" value="Unassembled WGS sequence"/>
</dbReference>
<feature type="transmembrane region" description="Helical" evidence="7">
    <location>
        <begin position="304"/>
        <end position="327"/>
    </location>
</feature>
<dbReference type="InterPro" id="IPR036259">
    <property type="entry name" value="MFS_trans_sf"/>
</dbReference>
<dbReference type="InterPro" id="IPR011701">
    <property type="entry name" value="MFS"/>
</dbReference>
<name>A0A9X3MRG1_9ACTN</name>
<feature type="transmembrane region" description="Helical" evidence="7">
    <location>
        <begin position="230"/>
        <end position="248"/>
    </location>
</feature>
<comment type="subcellular location">
    <subcellularLocation>
        <location evidence="1">Cell membrane</location>
        <topology evidence="1">Multi-pass membrane protein</topology>
    </subcellularLocation>
</comment>
<dbReference type="GO" id="GO:0005886">
    <property type="term" value="C:plasma membrane"/>
    <property type="evidence" value="ECO:0007669"/>
    <property type="project" value="UniProtKB-SubCell"/>
</dbReference>
<feature type="transmembrane region" description="Helical" evidence="7">
    <location>
        <begin position="112"/>
        <end position="129"/>
    </location>
</feature>
<evidence type="ECO:0000256" key="2">
    <source>
        <dbReference type="ARBA" id="ARBA00022448"/>
    </source>
</evidence>
<dbReference type="Gene3D" id="1.20.1250.20">
    <property type="entry name" value="MFS general substrate transporter like domains"/>
    <property type="match status" value="1"/>
</dbReference>
<feature type="transmembrane region" description="Helical" evidence="7">
    <location>
        <begin position="447"/>
        <end position="467"/>
    </location>
</feature>
<evidence type="ECO:0000256" key="1">
    <source>
        <dbReference type="ARBA" id="ARBA00004651"/>
    </source>
</evidence>
<evidence type="ECO:0000256" key="5">
    <source>
        <dbReference type="ARBA" id="ARBA00022989"/>
    </source>
</evidence>
<feature type="transmembrane region" description="Helical" evidence="7">
    <location>
        <begin position="358"/>
        <end position="378"/>
    </location>
</feature>
<protein>
    <submittedName>
        <fullName evidence="9">MFS transporter</fullName>
    </submittedName>
</protein>
<dbReference type="GO" id="GO:0022857">
    <property type="term" value="F:transmembrane transporter activity"/>
    <property type="evidence" value="ECO:0007669"/>
    <property type="project" value="InterPro"/>
</dbReference>
<feature type="transmembrane region" description="Helical" evidence="7">
    <location>
        <begin position="406"/>
        <end position="427"/>
    </location>
</feature>
<keyword evidence="3" id="KW-1003">Cell membrane</keyword>
<dbReference type="SUPFAM" id="SSF103473">
    <property type="entry name" value="MFS general substrate transporter"/>
    <property type="match status" value="1"/>
</dbReference>
<proteinExistence type="predicted"/>
<feature type="transmembrane region" description="Helical" evidence="7">
    <location>
        <begin position="78"/>
        <end position="106"/>
    </location>
</feature>
<feature type="transmembrane region" description="Helical" evidence="7">
    <location>
        <begin position="170"/>
        <end position="188"/>
    </location>
</feature>
<feature type="domain" description="Major facilitator superfamily (MFS) profile" evidence="8">
    <location>
        <begin position="13"/>
        <end position="471"/>
    </location>
</feature>
<feature type="transmembrane region" description="Helical" evidence="7">
    <location>
        <begin position="12"/>
        <end position="35"/>
    </location>
</feature>
<evidence type="ECO:0000256" key="7">
    <source>
        <dbReference type="SAM" id="Phobius"/>
    </source>
</evidence>
<feature type="transmembrane region" description="Helical" evidence="7">
    <location>
        <begin position="141"/>
        <end position="164"/>
    </location>
</feature>
<evidence type="ECO:0000256" key="3">
    <source>
        <dbReference type="ARBA" id="ARBA00022475"/>
    </source>
</evidence>
<dbReference type="PANTHER" id="PTHR42718:SF46">
    <property type="entry name" value="BLR6921 PROTEIN"/>
    <property type="match status" value="1"/>
</dbReference>
<keyword evidence="2" id="KW-0813">Transport</keyword>
<sequence length="489" mass="50302">MSPSSSYERRWLILAVIATAQLMIVLDLTIVNIALPSAQQDLGFSNDDRQWIVTSYALAFGSLLLLGGKLGDLFGRKWAFIGGLFGFAAASAAGGAAGSFGVLVAARATQGVFGALLAPSALALLATTFSDPDERGKAFGIFGAVAGGGSAVGLLLGGILTEWLNWRWCLYVNLLIAVPTAIAALRLIENVAQPERPRLDLPGTALSATGLFALVFGFSNSESHSWGHPVTIVALTLAAVLLTAFVYVESRVQHPLLPLRVVADRVRGGSYLALGISGTALFAVFLFLTYYLQLTKGFSPIETGLAYLPMTVAIVVSATLANNIFLAKVGPRPLLVLGMALGALAMAWFAQLDANSSYAGHVLPGLVVLGVGMGNIFAPGLSSATYGVDPADAGVASAMVNTMQQVGGSIGTALLSSIFAGAVTSFAKGKPPSAQVAADAAMHGYTVAFWVAAGVFALGAVAVGSLMRSIKIEAGAAAEPTTEQQLAHS</sequence>
<feature type="transmembrane region" description="Helical" evidence="7">
    <location>
        <begin position="50"/>
        <end position="66"/>
    </location>
</feature>
<dbReference type="NCBIfam" id="TIGR00711">
    <property type="entry name" value="efflux_EmrB"/>
    <property type="match status" value="1"/>
</dbReference>
<accession>A0A9X3MRG1</accession>
<feature type="transmembrane region" description="Helical" evidence="7">
    <location>
        <begin position="269"/>
        <end position="292"/>
    </location>
</feature>
<evidence type="ECO:0000313" key="10">
    <source>
        <dbReference type="Proteomes" id="UP001149140"/>
    </source>
</evidence>
<dbReference type="EMBL" id="JAPDOD010000003">
    <property type="protein sequence ID" value="MDA0159873.1"/>
    <property type="molecule type" value="Genomic_DNA"/>
</dbReference>
<comment type="caution">
    <text evidence="9">The sequence shown here is derived from an EMBL/GenBank/DDBJ whole genome shotgun (WGS) entry which is preliminary data.</text>
</comment>
<dbReference type="RefSeq" id="WP_270038638.1">
    <property type="nucleotide sequence ID" value="NZ_JAPDOD010000003.1"/>
</dbReference>
<reference evidence="9" key="1">
    <citation type="submission" date="2022-10" db="EMBL/GenBank/DDBJ databases">
        <title>The WGS of Solirubrobacter ginsenosidimutans DSM 21036.</title>
        <authorList>
            <person name="Jiang Z."/>
        </authorList>
    </citation>
    <scope>NUCLEOTIDE SEQUENCE</scope>
    <source>
        <strain evidence="9">DSM 21036</strain>
    </source>
</reference>
<dbReference type="AlphaFoldDB" id="A0A9X3MRG1"/>
<gene>
    <name evidence="9" type="ORF">OM076_06335</name>
</gene>
<dbReference type="Gene3D" id="1.20.1720.10">
    <property type="entry name" value="Multidrug resistance protein D"/>
    <property type="match status" value="1"/>
</dbReference>
<feature type="transmembrane region" description="Helical" evidence="7">
    <location>
        <begin position="200"/>
        <end position="218"/>
    </location>
</feature>
<dbReference type="InterPro" id="IPR004638">
    <property type="entry name" value="EmrB-like"/>
</dbReference>
<keyword evidence="4 7" id="KW-0812">Transmembrane</keyword>
<keyword evidence="6 7" id="KW-0472">Membrane</keyword>
<dbReference type="Pfam" id="PF07690">
    <property type="entry name" value="MFS_1"/>
    <property type="match status" value="1"/>
</dbReference>
<keyword evidence="5 7" id="KW-1133">Transmembrane helix</keyword>
<dbReference type="InterPro" id="IPR020846">
    <property type="entry name" value="MFS_dom"/>
</dbReference>
<dbReference type="CDD" id="cd17321">
    <property type="entry name" value="MFS_MMR_MDR_like"/>
    <property type="match status" value="1"/>
</dbReference>
<feature type="transmembrane region" description="Helical" evidence="7">
    <location>
        <begin position="334"/>
        <end position="352"/>
    </location>
</feature>
<dbReference type="PANTHER" id="PTHR42718">
    <property type="entry name" value="MAJOR FACILITATOR SUPERFAMILY MULTIDRUG TRANSPORTER MFSC"/>
    <property type="match status" value="1"/>
</dbReference>
<evidence type="ECO:0000256" key="4">
    <source>
        <dbReference type="ARBA" id="ARBA00022692"/>
    </source>
</evidence>
<dbReference type="PROSITE" id="PS50850">
    <property type="entry name" value="MFS"/>
    <property type="match status" value="1"/>
</dbReference>
<evidence type="ECO:0000259" key="8">
    <source>
        <dbReference type="PROSITE" id="PS50850"/>
    </source>
</evidence>
<evidence type="ECO:0000313" key="9">
    <source>
        <dbReference type="EMBL" id="MDA0159873.1"/>
    </source>
</evidence>
<keyword evidence="10" id="KW-1185">Reference proteome</keyword>
<organism evidence="9 10">
    <name type="scientific">Solirubrobacter ginsenosidimutans</name>
    <dbReference type="NCBI Taxonomy" id="490573"/>
    <lineage>
        <taxon>Bacteria</taxon>
        <taxon>Bacillati</taxon>
        <taxon>Actinomycetota</taxon>
        <taxon>Thermoleophilia</taxon>
        <taxon>Solirubrobacterales</taxon>
        <taxon>Solirubrobacteraceae</taxon>
        <taxon>Solirubrobacter</taxon>
    </lineage>
</organism>